<sequence>MYPGMGDAASEVYRILVDHLRDGHPEEFIEGLKEFMSTMQIADSNHVVDKILVSIDRELDQCEIRRR</sequence>
<evidence type="ECO:0000313" key="1">
    <source>
        <dbReference type="EMBL" id="KJE76210.1"/>
    </source>
</evidence>
<proteinExistence type="predicted"/>
<gene>
    <name evidence="1" type="ORF">FEAC_20720</name>
</gene>
<name>A0A0D8FSH0_9ACTN</name>
<dbReference type="Proteomes" id="UP000032336">
    <property type="component" value="Unassembled WGS sequence"/>
</dbReference>
<accession>A0A0D8FSH0</accession>
<dbReference type="PATRIC" id="fig|1121877.4.peg.2309"/>
<reference evidence="1 2" key="1">
    <citation type="submission" date="2015-01" db="EMBL/GenBank/DDBJ databases">
        <title>Draft genome of the acidophilic iron oxidizer Ferrimicrobium acidiphilum strain T23.</title>
        <authorList>
            <person name="Poehlein A."/>
            <person name="Eisen S."/>
            <person name="Schloemann M."/>
            <person name="Johnson B.D."/>
            <person name="Daniel R."/>
            <person name="Muehling M."/>
        </authorList>
    </citation>
    <scope>NUCLEOTIDE SEQUENCE [LARGE SCALE GENOMIC DNA]</scope>
    <source>
        <strain evidence="1 2">T23</strain>
    </source>
</reference>
<evidence type="ECO:0000313" key="2">
    <source>
        <dbReference type="Proteomes" id="UP000032336"/>
    </source>
</evidence>
<comment type="caution">
    <text evidence="1">The sequence shown here is derived from an EMBL/GenBank/DDBJ whole genome shotgun (WGS) entry which is preliminary data.</text>
</comment>
<protein>
    <submittedName>
        <fullName evidence="1">Uncharacterized protein</fullName>
    </submittedName>
</protein>
<organism evidence="1 2">
    <name type="scientific">Ferrimicrobium acidiphilum DSM 19497</name>
    <dbReference type="NCBI Taxonomy" id="1121877"/>
    <lineage>
        <taxon>Bacteria</taxon>
        <taxon>Bacillati</taxon>
        <taxon>Actinomycetota</taxon>
        <taxon>Acidimicrobiia</taxon>
        <taxon>Acidimicrobiales</taxon>
        <taxon>Acidimicrobiaceae</taxon>
        <taxon>Ferrimicrobium</taxon>
    </lineage>
</organism>
<dbReference type="EMBL" id="JXUW01000020">
    <property type="protein sequence ID" value="KJE76210.1"/>
    <property type="molecule type" value="Genomic_DNA"/>
</dbReference>
<keyword evidence="2" id="KW-1185">Reference proteome</keyword>
<dbReference type="STRING" id="1121877.FEAC_20720"/>
<dbReference type="AlphaFoldDB" id="A0A0D8FSH0"/>